<feature type="domain" description="Beta-ketoacyl-[acyl-carrier-protein] synthase III C-terminal" evidence="3">
    <location>
        <begin position="268"/>
        <end position="357"/>
    </location>
</feature>
<gene>
    <name evidence="5" type="ORF">AXK12_00375</name>
</gene>
<dbReference type="Gene3D" id="3.40.47.10">
    <property type="match status" value="2"/>
</dbReference>
<feature type="domain" description="Beta-ketoacyl-[acyl-carrier-protein] synthase III N-terminal" evidence="4">
    <location>
        <begin position="117"/>
        <end position="162"/>
    </location>
</feature>
<dbReference type="PANTHER" id="PTHR34069">
    <property type="entry name" value="3-OXOACYL-[ACYL-CARRIER-PROTEIN] SYNTHASE 3"/>
    <property type="match status" value="1"/>
</dbReference>
<dbReference type="CDD" id="cd00830">
    <property type="entry name" value="KAS_III"/>
    <property type="match status" value="1"/>
</dbReference>
<dbReference type="GO" id="GO:0006633">
    <property type="term" value="P:fatty acid biosynthetic process"/>
    <property type="evidence" value="ECO:0007669"/>
    <property type="project" value="InterPro"/>
</dbReference>
<dbReference type="EMBL" id="LSZP01000056">
    <property type="protein sequence ID" value="KXU34407.1"/>
    <property type="molecule type" value="Genomic_DNA"/>
</dbReference>
<evidence type="ECO:0000256" key="1">
    <source>
        <dbReference type="ARBA" id="ARBA00022679"/>
    </source>
</evidence>
<accession>A0A139SIM8</accession>
<evidence type="ECO:0000259" key="4">
    <source>
        <dbReference type="Pfam" id="PF08545"/>
    </source>
</evidence>
<dbReference type="Pfam" id="PF08541">
    <property type="entry name" value="ACP_syn_III_C"/>
    <property type="match status" value="1"/>
</dbReference>
<dbReference type="GO" id="GO:0004315">
    <property type="term" value="F:3-oxoacyl-[acyl-carrier-protein] synthase activity"/>
    <property type="evidence" value="ECO:0007669"/>
    <property type="project" value="InterPro"/>
</dbReference>
<dbReference type="PANTHER" id="PTHR34069:SF3">
    <property type="entry name" value="ACYL-COA:ACYL-COA ALKYLTRANSFERASE"/>
    <property type="match status" value="1"/>
</dbReference>
<dbReference type="AlphaFoldDB" id="A0A139SIM8"/>
<keyword evidence="2" id="KW-0012">Acyltransferase</keyword>
<dbReference type="InterPro" id="IPR013747">
    <property type="entry name" value="ACP_syn_III_C"/>
</dbReference>
<dbReference type="Proteomes" id="UP000071392">
    <property type="component" value="Unassembled WGS sequence"/>
</dbReference>
<evidence type="ECO:0000313" key="5">
    <source>
        <dbReference type="EMBL" id="KXU34407.1"/>
    </source>
</evidence>
<keyword evidence="1" id="KW-0808">Transferase</keyword>
<dbReference type="STRING" id="1548208.AXK12_00375"/>
<evidence type="ECO:0000256" key="2">
    <source>
        <dbReference type="ARBA" id="ARBA00023315"/>
    </source>
</evidence>
<dbReference type="NCBIfam" id="NF006720">
    <property type="entry name" value="PRK09258.1"/>
    <property type="match status" value="1"/>
</dbReference>
<dbReference type="GO" id="GO:0044550">
    <property type="term" value="P:secondary metabolite biosynthetic process"/>
    <property type="evidence" value="ECO:0007669"/>
    <property type="project" value="TreeGrafter"/>
</dbReference>
<dbReference type="Pfam" id="PF08545">
    <property type="entry name" value="ACP_syn_III"/>
    <property type="match status" value="1"/>
</dbReference>
<proteinExistence type="predicted"/>
<dbReference type="OrthoDB" id="9788274at2"/>
<sequence length="357" mass="37971">MKFSQTYIESLAAALPDEILTSAEIERRLAPLYERLHLPEGRLELMTGIRERRLWPAGTRASDASARAGRAALAKSCIRPEQIELYIHAAVCRDMLEPATAAFAHRKIGLSPNCQIFDLSNACLGFLNALTLAASMIEAGQIRAALITCGEDSRPLVEQTLRTLNAEPLTRNGIKPYFANLTVGSGAVGAVVCHESLVVPEGLGSGGAAGESSRAHRLIGGVVRAATAHSELCQGETHGADSLAMQTDSEALLIAGVTLAHETWGQFCEETGWDAATPSRFICHQVGSIHRRKLYDTLGIDLAKDFSTFEFLGNTGSVALPATLALAVEKGVVRSGDKVALLGIGSGLNSLMLAVEW</sequence>
<dbReference type="InterPro" id="IPR016039">
    <property type="entry name" value="Thiolase-like"/>
</dbReference>
<name>A0A139SIM8_9BACT</name>
<keyword evidence="6" id="KW-1185">Reference proteome</keyword>
<organism evidence="5 6">
    <name type="scientific">Cephaloticoccus capnophilus</name>
    <dbReference type="NCBI Taxonomy" id="1548208"/>
    <lineage>
        <taxon>Bacteria</taxon>
        <taxon>Pseudomonadati</taxon>
        <taxon>Verrucomicrobiota</taxon>
        <taxon>Opitutia</taxon>
        <taxon>Opitutales</taxon>
        <taxon>Opitutaceae</taxon>
        <taxon>Cephaloticoccus</taxon>
    </lineage>
</organism>
<reference evidence="5 6" key="1">
    <citation type="submission" date="2016-02" db="EMBL/GenBank/DDBJ databases">
        <authorList>
            <person name="Wen L."/>
            <person name="He K."/>
            <person name="Yang H."/>
        </authorList>
    </citation>
    <scope>NUCLEOTIDE SEQUENCE [LARGE SCALE GENOMIC DNA]</scope>
    <source>
        <strain evidence="5 6">CV41</strain>
    </source>
</reference>
<protein>
    <submittedName>
        <fullName evidence="5">3-oxoacyl-ACP synthase</fullName>
    </submittedName>
</protein>
<evidence type="ECO:0000313" key="6">
    <source>
        <dbReference type="Proteomes" id="UP000071392"/>
    </source>
</evidence>
<dbReference type="SMR" id="A0A139SIM8"/>
<evidence type="ECO:0000259" key="3">
    <source>
        <dbReference type="Pfam" id="PF08541"/>
    </source>
</evidence>
<dbReference type="RefSeq" id="WP_068712879.1">
    <property type="nucleotide sequence ID" value="NZ_LSZP01000056.1"/>
</dbReference>
<dbReference type="SUPFAM" id="SSF53901">
    <property type="entry name" value="Thiolase-like"/>
    <property type="match status" value="1"/>
</dbReference>
<comment type="caution">
    <text evidence="5">The sequence shown here is derived from an EMBL/GenBank/DDBJ whole genome shotgun (WGS) entry which is preliminary data.</text>
</comment>
<dbReference type="InterPro" id="IPR013751">
    <property type="entry name" value="ACP_syn_III_N"/>
</dbReference>